<evidence type="ECO:0000256" key="2">
    <source>
        <dbReference type="ARBA" id="ARBA00022490"/>
    </source>
</evidence>
<keyword evidence="12" id="KW-1185">Reference proteome</keyword>
<reference evidence="11 12" key="1">
    <citation type="submission" date="2018-04" db="EMBL/GenBank/DDBJ databases">
        <title>Genomic Encyclopedia of Archaeal and Bacterial Type Strains, Phase II (KMG-II): from individual species to whole genera.</title>
        <authorList>
            <person name="Goeker M."/>
        </authorList>
    </citation>
    <scope>NUCLEOTIDE SEQUENCE [LARGE SCALE GENOMIC DNA]</scope>
    <source>
        <strain evidence="11 12">DSM 26809</strain>
    </source>
</reference>
<organism evidence="11 12">
    <name type="scientific">Mucilaginibacter yixingensis</name>
    <dbReference type="NCBI Taxonomy" id="1295612"/>
    <lineage>
        <taxon>Bacteria</taxon>
        <taxon>Pseudomonadati</taxon>
        <taxon>Bacteroidota</taxon>
        <taxon>Sphingobacteriia</taxon>
        <taxon>Sphingobacteriales</taxon>
        <taxon>Sphingobacteriaceae</taxon>
        <taxon>Mucilaginibacter</taxon>
    </lineage>
</organism>
<evidence type="ECO:0000256" key="7">
    <source>
        <dbReference type="ARBA" id="ARBA00023264"/>
    </source>
</evidence>
<comment type="caution">
    <text evidence="11">The sequence shown here is derived from an EMBL/GenBank/DDBJ whole genome shotgun (WGS) entry which is preliminary data.</text>
</comment>
<dbReference type="InterPro" id="IPR003664">
    <property type="entry name" value="FA_synthesis"/>
</dbReference>
<dbReference type="HAMAP" id="MF_00019">
    <property type="entry name" value="PlsX"/>
    <property type="match status" value="1"/>
</dbReference>
<dbReference type="EMBL" id="QAOQ01000009">
    <property type="protein sequence ID" value="PTQ93143.1"/>
    <property type="molecule type" value="Genomic_DNA"/>
</dbReference>
<comment type="subcellular location">
    <subcellularLocation>
        <location evidence="10">Cytoplasm</location>
    </subcellularLocation>
    <text evidence="10">Associated with the membrane possibly through PlsY.</text>
</comment>
<accession>A0A2T5J590</accession>
<evidence type="ECO:0000256" key="9">
    <source>
        <dbReference type="ARBA" id="ARBA00046608"/>
    </source>
</evidence>
<sequence length="313" mass="33760">MKIGLDMMGGDYAPKATVLGAIAAHKTLAEGQKLVLIGDSQVIRDLLEENNYSADGFEFVHTTEVIGMGEHPTKAVVQKPDSSISVGFQMLKDGKLDAFTSAGNTGAMLVGAMFSVKTIPGVQRPAMTTIVPKLKGGLGILLDVGANADCKPEVLVQFGVLGSLLAQSVYQIDNPRVALMNIGEEEEKGNLLCQATYPLMKESTQFNFVGNVEGRDLFSDMADVYVCDGFTGNVILKMAESFYVITIKKGLKDEFFDRFNYEQYGGSPILGVNAPVVVGHGISSPEAIKNMVLLCRDMVETNLVDQFKKAFQP</sequence>
<evidence type="ECO:0000313" key="11">
    <source>
        <dbReference type="EMBL" id="PTQ93143.1"/>
    </source>
</evidence>
<dbReference type="PANTHER" id="PTHR30100">
    <property type="entry name" value="FATTY ACID/PHOSPHOLIPID SYNTHESIS PROTEIN PLSX"/>
    <property type="match status" value="1"/>
</dbReference>
<evidence type="ECO:0000256" key="3">
    <source>
        <dbReference type="ARBA" id="ARBA00022516"/>
    </source>
</evidence>
<comment type="function">
    <text evidence="10">Catalyzes the reversible formation of acyl-phosphate (acyl-PO(4)) from acyl-[acyl-carrier-protein] (acyl-ACP). This enzyme utilizes acyl-ACP as fatty acyl donor, but not acyl-CoA.</text>
</comment>
<evidence type="ECO:0000313" key="12">
    <source>
        <dbReference type="Proteomes" id="UP000244168"/>
    </source>
</evidence>
<protein>
    <recommendedName>
        <fullName evidence="8 10">Phosphate acyltransferase</fullName>
        <ecNumber evidence="8 10">2.3.1.274</ecNumber>
    </recommendedName>
    <alternativeName>
        <fullName evidence="10">Acyl-ACP phosphotransacylase</fullName>
    </alternativeName>
    <alternativeName>
        <fullName evidence="10">Acyl-[acyl-carrier-protein]--phosphate acyltransferase</fullName>
    </alternativeName>
    <alternativeName>
        <fullName evidence="10">Phosphate-acyl-ACP acyltransferase</fullName>
    </alternativeName>
</protein>
<dbReference type="Proteomes" id="UP000244168">
    <property type="component" value="Unassembled WGS sequence"/>
</dbReference>
<dbReference type="UniPathway" id="UPA00085"/>
<evidence type="ECO:0000256" key="10">
    <source>
        <dbReference type="HAMAP-Rule" id="MF_00019"/>
    </source>
</evidence>
<dbReference type="NCBIfam" id="TIGR00182">
    <property type="entry name" value="plsX"/>
    <property type="match status" value="1"/>
</dbReference>
<dbReference type="InterPro" id="IPR012281">
    <property type="entry name" value="Phospholipid_synth_PlsX-like"/>
</dbReference>
<dbReference type="PANTHER" id="PTHR30100:SF1">
    <property type="entry name" value="PHOSPHATE ACYLTRANSFERASE"/>
    <property type="match status" value="1"/>
</dbReference>
<name>A0A2T5J590_9SPHI</name>
<evidence type="ECO:0000256" key="6">
    <source>
        <dbReference type="ARBA" id="ARBA00023209"/>
    </source>
</evidence>
<keyword evidence="11" id="KW-0012">Acyltransferase</keyword>
<dbReference type="GO" id="GO:0005737">
    <property type="term" value="C:cytoplasm"/>
    <property type="evidence" value="ECO:0007669"/>
    <property type="project" value="UniProtKB-SubCell"/>
</dbReference>
<dbReference type="Pfam" id="PF02504">
    <property type="entry name" value="FA_synthesis"/>
    <property type="match status" value="1"/>
</dbReference>
<evidence type="ECO:0000256" key="4">
    <source>
        <dbReference type="ARBA" id="ARBA00022679"/>
    </source>
</evidence>
<keyword evidence="2 10" id="KW-0963">Cytoplasm</keyword>
<proteinExistence type="inferred from homology"/>
<dbReference type="OrthoDB" id="9806408at2"/>
<comment type="similarity">
    <text evidence="10">Belongs to the PlsX family.</text>
</comment>
<dbReference type="EC" id="2.3.1.274" evidence="8 10"/>
<comment type="pathway">
    <text evidence="10">Lipid metabolism; phospholipid metabolism.</text>
</comment>
<keyword evidence="5 10" id="KW-0443">Lipid metabolism</keyword>
<dbReference type="AlphaFoldDB" id="A0A2T5J590"/>
<evidence type="ECO:0000256" key="1">
    <source>
        <dbReference type="ARBA" id="ARBA00001232"/>
    </source>
</evidence>
<keyword evidence="3 10" id="KW-0444">Lipid biosynthesis</keyword>
<dbReference type="SUPFAM" id="SSF53659">
    <property type="entry name" value="Isocitrate/Isopropylmalate dehydrogenase-like"/>
    <property type="match status" value="1"/>
</dbReference>
<dbReference type="GO" id="GO:0008654">
    <property type="term" value="P:phospholipid biosynthetic process"/>
    <property type="evidence" value="ECO:0007669"/>
    <property type="project" value="UniProtKB-KW"/>
</dbReference>
<keyword evidence="4 10" id="KW-0808">Transferase</keyword>
<dbReference type="GO" id="GO:0043811">
    <property type="term" value="F:phosphate:acyl-[acyl carrier protein] acyltransferase activity"/>
    <property type="evidence" value="ECO:0007669"/>
    <property type="project" value="UniProtKB-UniRule"/>
</dbReference>
<evidence type="ECO:0000256" key="8">
    <source>
        <dbReference type="ARBA" id="ARBA00024069"/>
    </source>
</evidence>
<gene>
    <name evidence="10" type="primary">plsX</name>
    <name evidence="11" type="ORF">C8P68_10915</name>
</gene>
<dbReference type="GO" id="GO:0006633">
    <property type="term" value="P:fatty acid biosynthetic process"/>
    <property type="evidence" value="ECO:0007669"/>
    <property type="project" value="UniProtKB-UniRule"/>
</dbReference>
<keyword evidence="6 10" id="KW-0594">Phospholipid biosynthesis</keyword>
<evidence type="ECO:0000256" key="5">
    <source>
        <dbReference type="ARBA" id="ARBA00023098"/>
    </source>
</evidence>
<keyword evidence="7 10" id="KW-1208">Phospholipid metabolism</keyword>
<dbReference type="PIRSF" id="PIRSF002465">
    <property type="entry name" value="Phsphlp_syn_PlsX"/>
    <property type="match status" value="1"/>
</dbReference>
<comment type="subunit">
    <text evidence="9 10">Homodimer. Probably interacts with PlsY.</text>
</comment>
<dbReference type="Gene3D" id="3.40.718.10">
    <property type="entry name" value="Isopropylmalate Dehydrogenase"/>
    <property type="match status" value="1"/>
</dbReference>
<comment type="catalytic activity">
    <reaction evidence="1 10">
        <text>a fatty acyl-[ACP] + phosphate = an acyl phosphate + holo-[ACP]</text>
        <dbReference type="Rhea" id="RHEA:42292"/>
        <dbReference type="Rhea" id="RHEA-COMP:9685"/>
        <dbReference type="Rhea" id="RHEA-COMP:14125"/>
        <dbReference type="ChEBI" id="CHEBI:43474"/>
        <dbReference type="ChEBI" id="CHEBI:59918"/>
        <dbReference type="ChEBI" id="CHEBI:64479"/>
        <dbReference type="ChEBI" id="CHEBI:138651"/>
        <dbReference type="EC" id="2.3.1.274"/>
    </reaction>
</comment>
<dbReference type="RefSeq" id="WP_107830927.1">
    <property type="nucleotide sequence ID" value="NZ_CP160205.1"/>
</dbReference>